<keyword evidence="3" id="KW-1185">Reference proteome</keyword>
<evidence type="ECO:0000256" key="1">
    <source>
        <dbReference type="SAM" id="MobiDB-lite"/>
    </source>
</evidence>
<proteinExistence type="predicted"/>
<dbReference type="EMBL" id="AJFE02095659">
    <property type="status" value="NOT_ANNOTATED_CDS"/>
    <property type="molecule type" value="Genomic_DNA"/>
</dbReference>
<evidence type="ECO:0000313" key="2">
    <source>
        <dbReference type="Ensembl" id="ENSPPAP00000007549.1"/>
    </source>
</evidence>
<reference evidence="2" key="2">
    <citation type="submission" date="2025-08" db="UniProtKB">
        <authorList>
            <consortium name="Ensembl"/>
        </authorList>
    </citation>
    <scope>IDENTIFICATION</scope>
</reference>
<reference evidence="2 3" key="1">
    <citation type="journal article" date="2012" name="Nature">
        <title>The bonobo genome compared with the chimpanzee and human genomes.</title>
        <authorList>
            <person name="Prufer K."/>
            <person name="Munch K."/>
            <person name="Hellmann I."/>
            <person name="Akagi K."/>
            <person name="Miller J.R."/>
            <person name="Walenz B."/>
            <person name="Koren S."/>
            <person name="Sutton G."/>
            <person name="Kodira C."/>
            <person name="Winer R."/>
            <person name="Knight J.R."/>
            <person name="Mullikin J.C."/>
            <person name="Meader S.J."/>
            <person name="Ponting C.P."/>
            <person name="Lunter G."/>
            <person name="Higashino S."/>
            <person name="Hobolth A."/>
            <person name="Dutheil J."/>
            <person name="Karakoc E."/>
            <person name="Alkan C."/>
            <person name="Sajjadian S."/>
            <person name="Catacchio C.R."/>
            <person name="Ventura M."/>
            <person name="Marques-Bonet T."/>
            <person name="Eichler E.E."/>
            <person name="Andre C."/>
            <person name="Atencia R."/>
            <person name="Mugisha L."/>
            <person name="Junhold J."/>
            <person name="Patterson N."/>
            <person name="Siebauer M."/>
            <person name="Good J.M."/>
            <person name="Fischer A."/>
            <person name="Ptak S.E."/>
            <person name="Lachmann M."/>
            <person name="Symer D.E."/>
            <person name="Mailund T."/>
            <person name="Schierup M.H."/>
            <person name="Andres A.M."/>
            <person name="Kelso J."/>
            <person name="Paabo S."/>
        </authorList>
    </citation>
    <scope>NUCLEOTIDE SEQUENCE [LARGE SCALE GENOMIC DNA]</scope>
</reference>
<organism evidence="2 3">
    <name type="scientific">Pan paniscus</name>
    <name type="common">Pygmy chimpanzee</name>
    <name type="synonym">Bonobo</name>
    <dbReference type="NCBI Taxonomy" id="9597"/>
    <lineage>
        <taxon>Eukaryota</taxon>
        <taxon>Metazoa</taxon>
        <taxon>Chordata</taxon>
        <taxon>Craniata</taxon>
        <taxon>Vertebrata</taxon>
        <taxon>Euteleostomi</taxon>
        <taxon>Mammalia</taxon>
        <taxon>Eutheria</taxon>
        <taxon>Euarchontoglires</taxon>
        <taxon>Primates</taxon>
        <taxon>Haplorrhini</taxon>
        <taxon>Catarrhini</taxon>
        <taxon>Hominidae</taxon>
        <taxon>Pan</taxon>
    </lineage>
</organism>
<name>A0A2R8ZUL4_PANPA</name>
<dbReference type="Proteomes" id="UP000240080">
    <property type="component" value="Chromosome 18"/>
</dbReference>
<dbReference type="GeneTree" id="ENSGT00910000147364"/>
<accession>A0A2R8ZUL4</accession>
<protein>
    <submittedName>
        <fullName evidence="2">Uncharacterized protein</fullName>
    </submittedName>
</protein>
<dbReference type="OMA" id="EDPGNKF"/>
<evidence type="ECO:0000313" key="3">
    <source>
        <dbReference type="Proteomes" id="UP000240080"/>
    </source>
</evidence>
<dbReference type="Ensembl" id="ENSPPAT00000029997.1">
    <property type="protein sequence ID" value="ENSPPAP00000007549.1"/>
    <property type="gene ID" value="ENSPPAG00000026846.1"/>
</dbReference>
<reference evidence="2" key="3">
    <citation type="submission" date="2025-09" db="UniProtKB">
        <authorList>
            <consortium name="Ensembl"/>
        </authorList>
    </citation>
    <scope>IDENTIFICATION</scope>
</reference>
<sequence>MLLKTMGQASPPSAGKRPGEDPGNKFKKGQPLSWSLSGEQDLAVQASCVAGVENILEIREVKNNEQEIAEEMFLTTSLFRSLHPSLVNISRSSRVSEADANLRGIFTR</sequence>
<dbReference type="AlphaFoldDB" id="A0A2R8ZUL4"/>
<feature type="region of interest" description="Disordered" evidence="1">
    <location>
        <begin position="1"/>
        <end position="31"/>
    </location>
</feature>